<evidence type="ECO:0000256" key="7">
    <source>
        <dbReference type="ARBA" id="ARBA00057920"/>
    </source>
</evidence>
<dbReference type="GO" id="GO:0004867">
    <property type="term" value="F:serine-type endopeptidase inhibitor activity"/>
    <property type="evidence" value="ECO:0000318"/>
    <property type="project" value="GO_Central"/>
</dbReference>
<dbReference type="SMART" id="SM00093">
    <property type="entry name" value="SERPIN"/>
    <property type="match status" value="1"/>
</dbReference>
<organism evidence="11 12">
    <name type="scientific">Ornithorhynchus anatinus</name>
    <name type="common">Duckbill platypus</name>
    <dbReference type="NCBI Taxonomy" id="9258"/>
    <lineage>
        <taxon>Eukaryota</taxon>
        <taxon>Metazoa</taxon>
        <taxon>Chordata</taxon>
        <taxon>Craniata</taxon>
        <taxon>Vertebrata</taxon>
        <taxon>Euteleostomi</taxon>
        <taxon>Mammalia</taxon>
        <taxon>Monotremata</taxon>
        <taxon>Ornithorhynchidae</taxon>
        <taxon>Ornithorhynchus</taxon>
    </lineage>
</organism>
<evidence type="ECO:0000259" key="10">
    <source>
        <dbReference type="SMART" id="SM00093"/>
    </source>
</evidence>
<dbReference type="GO" id="GO:0005737">
    <property type="term" value="C:cytoplasm"/>
    <property type="evidence" value="ECO:0007669"/>
    <property type="project" value="UniProtKB-SubCell"/>
</dbReference>
<dbReference type="Ensembl" id="ENSOANT00000071699.1">
    <property type="protein sequence ID" value="ENSOANP00000045597.1"/>
    <property type="gene ID" value="ENSOANG00000043662.1"/>
</dbReference>
<dbReference type="PANTHER" id="PTHR11461:SF56">
    <property type="entry name" value="SERPIN B7"/>
    <property type="match status" value="1"/>
</dbReference>
<evidence type="ECO:0000256" key="6">
    <source>
        <dbReference type="ARBA" id="ARBA00022900"/>
    </source>
</evidence>
<dbReference type="InterPro" id="IPR036186">
    <property type="entry name" value="Serpin_sf"/>
</dbReference>
<dbReference type="SUPFAM" id="SSF56574">
    <property type="entry name" value="Serpins"/>
    <property type="match status" value="1"/>
</dbReference>
<dbReference type="CTD" id="8710"/>
<dbReference type="OrthoDB" id="9518664at2759"/>
<dbReference type="GO" id="GO:0005615">
    <property type="term" value="C:extracellular space"/>
    <property type="evidence" value="ECO:0000318"/>
    <property type="project" value="GO_Central"/>
</dbReference>
<dbReference type="PROSITE" id="PS00284">
    <property type="entry name" value="SERPIN"/>
    <property type="match status" value="1"/>
</dbReference>
<evidence type="ECO:0000313" key="12">
    <source>
        <dbReference type="Proteomes" id="UP000002279"/>
    </source>
</evidence>
<dbReference type="FunFam" id="2.30.39.10:FF:000001">
    <property type="entry name" value="Serpin family B member 2"/>
    <property type="match status" value="1"/>
</dbReference>
<dbReference type="GeneTree" id="ENSGT00940000161520"/>
<dbReference type="InterPro" id="IPR000215">
    <property type="entry name" value="Serpin_fam"/>
</dbReference>
<dbReference type="InterPro" id="IPR023796">
    <property type="entry name" value="Serpin_dom"/>
</dbReference>
<dbReference type="AlphaFoldDB" id="A0A6I8NWJ7"/>
<feature type="domain" description="Serpin" evidence="10">
    <location>
        <begin position="13"/>
        <end position="384"/>
    </location>
</feature>
<dbReference type="KEGG" id="oaa:100091686"/>
<evidence type="ECO:0000256" key="4">
    <source>
        <dbReference type="ARBA" id="ARBA00022553"/>
    </source>
</evidence>
<sequence>MVSLAAANAEFCCNLFKEMNSNQVDGNIFFSPLSLFTTLAVLQLGARGDCASQIEKVLHFSKFTGPGNSSRDQVDQNSGLHSQLHAVLSEINTSHNGYQLNIANGLFAEKAFEFHKNYLECAEKLYKARVKNVDFTTGIEETMKDINSWIENQTSGKIKNLFQDGSIGSSAVMVLVNAIYFKGKWKSGFIQSETLNYRFKSHKCAGKTIHMMHQEQKFNLSDIEDPKMQILELRYDGEMNMYVMLPENNLAEVESKLTYPNLMRWTSPSKMKLQHVEVFLPRFKMESSHQVKQQLKALGMTDAFDESRADLSGIASGGRLYVSKLVHKSYVEVTEEGTEAAALTGNVIVEKQMPDFVVFRADRPFLFFIKHKDVIVFFGRVSCP</sequence>
<accession>A0A6I8NWJ7</accession>
<comment type="function">
    <text evidence="7">Might function as an inhibitor of Lys-specific proteases. Might influence the maturation of megakaryocytes via its action as a serpin.</text>
</comment>
<keyword evidence="5" id="KW-0646">Protease inhibitor</keyword>
<evidence type="ECO:0000256" key="5">
    <source>
        <dbReference type="ARBA" id="ARBA00022690"/>
    </source>
</evidence>
<dbReference type="InterPro" id="IPR042185">
    <property type="entry name" value="Serpin_sf_2"/>
</dbReference>
<dbReference type="FunFam" id="3.30.497.10:FF:000015">
    <property type="entry name" value="Serpin family B member 7"/>
    <property type="match status" value="1"/>
</dbReference>
<evidence type="ECO:0000256" key="8">
    <source>
        <dbReference type="ARBA" id="ARBA00071176"/>
    </source>
</evidence>
<proteinExistence type="inferred from homology"/>
<dbReference type="FunCoup" id="A0A6I8NWJ7">
    <property type="interactions" value="177"/>
</dbReference>
<reference evidence="11" key="3">
    <citation type="submission" date="2025-09" db="UniProtKB">
        <authorList>
            <consortium name="Ensembl"/>
        </authorList>
    </citation>
    <scope>IDENTIFICATION</scope>
    <source>
        <strain evidence="11">Glennie</strain>
    </source>
</reference>
<dbReference type="InParanoid" id="A0A6I8NWJ7"/>
<reference evidence="11 12" key="1">
    <citation type="journal article" date="2008" name="Nature">
        <title>Genome analysis of the platypus reveals unique signatures of evolution.</title>
        <authorList>
            <person name="Warren W.C."/>
            <person name="Hillier L.W."/>
            <person name="Marshall Graves J.A."/>
            <person name="Birney E."/>
            <person name="Ponting C.P."/>
            <person name="Grutzner F."/>
            <person name="Belov K."/>
            <person name="Miller W."/>
            <person name="Clarke L."/>
            <person name="Chinwalla A.T."/>
            <person name="Yang S.P."/>
            <person name="Heger A."/>
            <person name="Locke D.P."/>
            <person name="Miethke P."/>
            <person name="Waters P.D."/>
            <person name="Veyrunes F."/>
            <person name="Fulton L."/>
            <person name="Fulton B."/>
            <person name="Graves T."/>
            <person name="Wallis J."/>
            <person name="Puente X.S."/>
            <person name="Lopez-Otin C."/>
            <person name="Ordonez G.R."/>
            <person name="Eichler E.E."/>
            <person name="Chen L."/>
            <person name="Cheng Z."/>
            <person name="Deakin J.E."/>
            <person name="Alsop A."/>
            <person name="Thompson K."/>
            <person name="Kirby P."/>
            <person name="Papenfuss A.T."/>
            <person name="Wakefield M.J."/>
            <person name="Olender T."/>
            <person name="Lancet D."/>
            <person name="Huttley G.A."/>
            <person name="Smit A.F."/>
            <person name="Pask A."/>
            <person name="Temple-Smith P."/>
            <person name="Batzer M.A."/>
            <person name="Walker J.A."/>
            <person name="Konkel M.K."/>
            <person name="Harris R.S."/>
            <person name="Whittington C.M."/>
            <person name="Wong E.S."/>
            <person name="Gemmell N.J."/>
            <person name="Buschiazzo E."/>
            <person name="Vargas Jentzsch I.M."/>
            <person name="Merkel A."/>
            <person name="Schmitz J."/>
            <person name="Zemann A."/>
            <person name="Churakov G."/>
            <person name="Kriegs J.O."/>
            <person name="Brosius J."/>
            <person name="Murchison E.P."/>
            <person name="Sachidanandam R."/>
            <person name="Smith C."/>
            <person name="Hannon G.J."/>
            <person name="Tsend-Ayush E."/>
            <person name="McMillan D."/>
            <person name="Attenborough R."/>
            <person name="Rens W."/>
            <person name="Ferguson-Smith M."/>
            <person name="Lefevre C.M."/>
            <person name="Sharp J.A."/>
            <person name="Nicholas K.R."/>
            <person name="Ray D.A."/>
            <person name="Kube M."/>
            <person name="Reinhardt R."/>
            <person name="Pringle T.H."/>
            <person name="Taylor J."/>
            <person name="Jones R.C."/>
            <person name="Nixon B."/>
            <person name="Dacheux J.L."/>
            <person name="Niwa H."/>
            <person name="Sekita Y."/>
            <person name="Huang X."/>
            <person name="Stark A."/>
            <person name="Kheradpour P."/>
            <person name="Kellis M."/>
            <person name="Flicek P."/>
            <person name="Chen Y."/>
            <person name="Webber C."/>
            <person name="Hardison R."/>
            <person name="Nelson J."/>
            <person name="Hallsworth-Pepin K."/>
            <person name="Delehaunty K."/>
            <person name="Markovic C."/>
            <person name="Minx P."/>
            <person name="Feng Y."/>
            <person name="Kremitzki C."/>
            <person name="Mitreva M."/>
            <person name="Glasscock J."/>
            <person name="Wylie T."/>
            <person name="Wohldmann P."/>
            <person name="Thiru P."/>
            <person name="Nhan M.N."/>
            <person name="Pohl C.S."/>
            <person name="Smith S.M."/>
            <person name="Hou S."/>
            <person name="Nefedov M."/>
            <person name="de Jong P.J."/>
            <person name="Renfree M.B."/>
            <person name="Mardis E.R."/>
            <person name="Wilson R.K."/>
        </authorList>
    </citation>
    <scope>NUCLEOTIDE SEQUENCE [LARGE SCALE GENOMIC DNA]</scope>
    <source>
        <strain evidence="11 12">Glennie</strain>
    </source>
</reference>
<dbReference type="OMA" id="LMHQERK"/>
<keyword evidence="12" id="KW-1185">Reference proteome</keyword>
<dbReference type="Gene3D" id="3.30.497.10">
    <property type="entry name" value="Antithrombin, subunit I, domain 2"/>
    <property type="match status" value="1"/>
</dbReference>
<dbReference type="Gene3D" id="2.30.39.10">
    <property type="entry name" value="Alpha-1-antitrypsin, domain 1"/>
    <property type="match status" value="1"/>
</dbReference>
<reference evidence="11" key="2">
    <citation type="submission" date="2025-08" db="UniProtKB">
        <authorList>
            <consortium name="Ensembl"/>
        </authorList>
    </citation>
    <scope>IDENTIFICATION</scope>
    <source>
        <strain evidence="11">Glennie</strain>
    </source>
</reference>
<dbReference type="Proteomes" id="UP000002279">
    <property type="component" value="Chromosome X3"/>
</dbReference>
<gene>
    <name evidence="11" type="primary">SERPINB7</name>
</gene>
<dbReference type="Pfam" id="PF00079">
    <property type="entry name" value="Serpin"/>
    <property type="match status" value="1"/>
</dbReference>
<evidence type="ECO:0000256" key="9">
    <source>
        <dbReference type="ARBA" id="ARBA00079300"/>
    </source>
</evidence>
<keyword evidence="3" id="KW-0963">Cytoplasm</keyword>
<evidence type="ECO:0000256" key="1">
    <source>
        <dbReference type="ARBA" id="ARBA00004496"/>
    </source>
</evidence>
<protein>
    <recommendedName>
        <fullName evidence="8">Serpin B7</fullName>
    </recommendedName>
    <alternativeName>
        <fullName evidence="9">Megsin</fullName>
    </alternativeName>
</protein>
<dbReference type="PANTHER" id="PTHR11461">
    <property type="entry name" value="SERINE PROTEASE INHIBITOR, SERPIN"/>
    <property type="match status" value="1"/>
</dbReference>
<evidence type="ECO:0000256" key="2">
    <source>
        <dbReference type="ARBA" id="ARBA00006426"/>
    </source>
</evidence>
<dbReference type="GeneID" id="100091686"/>
<comment type="similarity">
    <text evidence="2">Belongs to the serpin family. Ov-serpin subfamily.</text>
</comment>
<evidence type="ECO:0000313" key="11">
    <source>
        <dbReference type="Ensembl" id="ENSOANP00000045597.1"/>
    </source>
</evidence>
<comment type="subcellular location">
    <subcellularLocation>
        <location evidence="1">Cytoplasm</location>
    </subcellularLocation>
</comment>
<dbReference type="InterPro" id="IPR023795">
    <property type="entry name" value="Serpin_CS"/>
</dbReference>
<dbReference type="RefSeq" id="XP_028909894.1">
    <property type="nucleotide sequence ID" value="XM_029054061.2"/>
</dbReference>
<evidence type="ECO:0000256" key="3">
    <source>
        <dbReference type="ARBA" id="ARBA00022490"/>
    </source>
</evidence>
<keyword evidence="4" id="KW-0597">Phosphoprotein</keyword>
<dbReference type="InterPro" id="IPR042178">
    <property type="entry name" value="Serpin_sf_1"/>
</dbReference>
<keyword evidence="6" id="KW-0722">Serine protease inhibitor</keyword>
<name>A0A6I8NWJ7_ORNAN</name>